<feature type="transmembrane region" description="Helical" evidence="8">
    <location>
        <begin position="72"/>
        <end position="95"/>
    </location>
</feature>
<dbReference type="WBParaSite" id="BTMF_0000291001-mRNA-1">
    <property type="protein sequence ID" value="BTMF_0000291001-mRNA-1"/>
    <property type="gene ID" value="BTMF_0000291001"/>
</dbReference>
<dbReference type="GO" id="GO:0016020">
    <property type="term" value="C:membrane"/>
    <property type="evidence" value="ECO:0007669"/>
    <property type="project" value="UniProtKB-SubCell"/>
</dbReference>
<dbReference type="STRING" id="42155.A0A0R3Q9A2"/>
<dbReference type="PANTHER" id="PTHR11101">
    <property type="entry name" value="PHOSPHATE TRANSPORTER"/>
    <property type="match status" value="1"/>
</dbReference>
<proteinExistence type="inferred from homology"/>
<feature type="transmembrane region" description="Helical" evidence="8">
    <location>
        <begin position="32"/>
        <end position="52"/>
    </location>
</feature>
<protein>
    <submittedName>
        <fullName evidence="9">Acyltransferase</fullName>
    </submittedName>
</protein>
<dbReference type="GO" id="GO:0005315">
    <property type="term" value="F:phosphate transmembrane transporter activity"/>
    <property type="evidence" value="ECO:0007669"/>
    <property type="project" value="InterPro"/>
</dbReference>
<evidence type="ECO:0000256" key="8">
    <source>
        <dbReference type="SAM" id="Phobius"/>
    </source>
</evidence>
<keyword evidence="7 8" id="KW-0472">Membrane</keyword>
<evidence type="ECO:0000256" key="2">
    <source>
        <dbReference type="ARBA" id="ARBA00009916"/>
    </source>
</evidence>
<dbReference type="InterPro" id="IPR001204">
    <property type="entry name" value="Phos_transporter"/>
</dbReference>
<comment type="similarity">
    <text evidence="2">Belongs to the inorganic phosphate transporter (PiT) (TC 2.A.20) family.</text>
</comment>
<evidence type="ECO:0000256" key="7">
    <source>
        <dbReference type="ARBA" id="ARBA00023136"/>
    </source>
</evidence>
<dbReference type="AlphaFoldDB" id="A0A0R3Q9A2"/>
<evidence type="ECO:0000256" key="1">
    <source>
        <dbReference type="ARBA" id="ARBA00004141"/>
    </source>
</evidence>
<organism evidence="9">
    <name type="scientific">Brugia timori</name>
    <dbReference type="NCBI Taxonomy" id="42155"/>
    <lineage>
        <taxon>Eukaryota</taxon>
        <taxon>Metazoa</taxon>
        <taxon>Ecdysozoa</taxon>
        <taxon>Nematoda</taxon>
        <taxon>Chromadorea</taxon>
        <taxon>Rhabditida</taxon>
        <taxon>Spirurina</taxon>
        <taxon>Spiruromorpha</taxon>
        <taxon>Filarioidea</taxon>
        <taxon>Onchocercidae</taxon>
        <taxon>Brugia</taxon>
    </lineage>
</organism>
<sequence>LSPLLSGIVSILFYSFIDHAVLRRRRPLHCGLILLPVLYFICVAVNVFAVMYNGSECLVITFAVLGFDEIPAWVVLVITFSVAAVVALLVHFIMAPQLKKRILGKAFLM</sequence>
<comment type="subcellular location">
    <subcellularLocation>
        <location evidence="1">Membrane</location>
        <topology evidence="1">Multi-pass membrane protein</topology>
    </subcellularLocation>
</comment>
<dbReference type="GO" id="GO:0035435">
    <property type="term" value="P:phosphate ion transmembrane transport"/>
    <property type="evidence" value="ECO:0007669"/>
    <property type="project" value="TreeGrafter"/>
</dbReference>
<reference evidence="9" key="1">
    <citation type="submission" date="2017-02" db="UniProtKB">
        <authorList>
            <consortium name="WormBaseParasite"/>
        </authorList>
    </citation>
    <scope>IDENTIFICATION</scope>
</reference>
<keyword evidence="3" id="KW-0813">Transport</keyword>
<evidence type="ECO:0000256" key="4">
    <source>
        <dbReference type="ARBA" id="ARBA00022592"/>
    </source>
</evidence>
<evidence type="ECO:0000256" key="5">
    <source>
        <dbReference type="ARBA" id="ARBA00022692"/>
    </source>
</evidence>
<accession>A0A0R3Q9A2</accession>
<keyword evidence="5 8" id="KW-0812">Transmembrane</keyword>
<keyword evidence="4" id="KW-0592">Phosphate transport</keyword>
<name>A0A0R3Q9A2_9BILA</name>
<evidence type="ECO:0000256" key="3">
    <source>
        <dbReference type="ARBA" id="ARBA00022448"/>
    </source>
</evidence>
<evidence type="ECO:0000256" key="6">
    <source>
        <dbReference type="ARBA" id="ARBA00022989"/>
    </source>
</evidence>
<dbReference type="PANTHER" id="PTHR11101:SF80">
    <property type="entry name" value="PHOSPHATE TRANSPORTER"/>
    <property type="match status" value="1"/>
</dbReference>
<evidence type="ECO:0000313" key="9">
    <source>
        <dbReference type="WBParaSite" id="BTMF_0000291001-mRNA-1"/>
    </source>
</evidence>
<keyword evidence="6 8" id="KW-1133">Transmembrane helix</keyword>